<evidence type="ECO:0000313" key="2">
    <source>
        <dbReference type="Proteomes" id="UP000217549"/>
    </source>
</evidence>
<dbReference type="EMBL" id="LT907978">
    <property type="protein sequence ID" value="SOB72809.1"/>
    <property type="molecule type" value="Genomic_DNA"/>
</dbReference>
<keyword evidence="2" id="KW-1185">Reference proteome</keyword>
<gene>
    <name evidence="1" type="ORF">EHLA_2178</name>
</gene>
<accession>A0A285PT74</accession>
<sequence>MNHIHNFFPVKGAAITGKITIGEWIFDTHIDATADTKDLRYSGTAIRLPLQDGQYYLISGSVFNDGVYQYRKGDTAPLQEETFDGVVVPLAIPKPFLSLVDEISEWQAKNGNQGAYQSESFGGYSYSRATNSKGEAYTWQDAFRARLNPWRKMA</sequence>
<dbReference type="AlphaFoldDB" id="A0A285PT74"/>
<reference evidence="2" key="1">
    <citation type="submission" date="2017-09" db="EMBL/GenBank/DDBJ databases">
        <authorList>
            <person name="Shetty A S."/>
        </authorList>
    </citation>
    <scope>NUCLEOTIDE SEQUENCE [LARGE SCALE GENOMIC DNA]</scope>
</reference>
<dbReference type="Proteomes" id="UP000217549">
    <property type="component" value="Chromosome I"/>
</dbReference>
<dbReference type="KEGG" id="ehl:EHLA_2178"/>
<evidence type="ECO:0000313" key="1">
    <source>
        <dbReference type="EMBL" id="SOB72809.1"/>
    </source>
</evidence>
<protein>
    <submittedName>
        <fullName evidence="1">Uncharacterized protein</fullName>
    </submittedName>
</protein>
<name>A0A285PT74_9FIRM</name>
<organism evidence="1 2">
    <name type="scientific">Anaerobutyricum hallii</name>
    <dbReference type="NCBI Taxonomy" id="39488"/>
    <lineage>
        <taxon>Bacteria</taxon>
        <taxon>Bacillati</taxon>
        <taxon>Bacillota</taxon>
        <taxon>Clostridia</taxon>
        <taxon>Lachnospirales</taxon>
        <taxon>Lachnospiraceae</taxon>
        <taxon>Anaerobutyricum</taxon>
    </lineage>
</organism>
<proteinExistence type="predicted"/>